<dbReference type="AlphaFoldDB" id="A0AAW0F719"/>
<feature type="coiled-coil region" evidence="1">
    <location>
        <begin position="313"/>
        <end position="350"/>
    </location>
</feature>
<evidence type="ECO:0000256" key="2">
    <source>
        <dbReference type="SAM" id="MobiDB-lite"/>
    </source>
</evidence>
<sequence>MSTSAAAPHSSAVAVAATVPLGGEGDASAALSTMALHDALARLCESYAESYLLQRHPPAPPTALQPRQSVNVHHTSSSGTAAATKCTGTTFASSTSRLCLAAPPELVREYTQMKEAVLLPSPTGCTVPQVETRSAEVLEVENAYLRALVARLAQSHPSSPQHRSPSFDPQPTDGASPLLSPRPELHIPTHDPRRSPSAACPESNTRERAAAAAGDDGGLVDHRGSRETSPAPATAHQVSDLQEQIVLLREAVQGLSRQTSVVRRNSVSPAPADAVAPPLRLRAISPSPRCATPTCTTDVPTLQRIILHQQQTIRTLQQEMEDVHAAKSRMERAMAQLREATSVIATHEEVGGEDDDDDEDDDAGLLGATTHWRSTCQTEDSASGIAPPAVPILHDYAEQDATEPAFRNGGGSGGAAAAARDERAAVAREILQMDAEAVADVAPARRRAATFGGLRPPLWFDSNTSSADPLRPLGTGTTTVEEEEEEEVEEDPSSGMRTPLPRRTVVLHPRFSSATGETSSIGGGAGVEESPFPRHTHMSCGTGSNRRTTATAPFTTL</sequence>
<feature type="compositionally biased region" description="Acidic residues" evidence="2">
    <location>
        <begin position="480"/>
        <end position="492"/>
    </location>
</feature>
<feature type="region of interest" description="Disordered" evidence="2">
    <location>
        <begin position="460"/>
        <end position="557"/>
    </location>
</feature>
<keyword evidence="1" id="KW-0175">Coiled coil</keyword>
<evidence type="ECO:0000313" key="4">
    <source>
        <dbReference type="Proteomes" id="UP001430356"/>
    </source>
</evidence>
<dbReference type="EMBL" id="JAECZO010000010">
    <property type="protein sequence ID" value="KAK7201014.1"/>
    <property type="molecule type" value="Genomic_DNA"/>
</dbReference>
<comment type="caution">
    <text evidence="3">The sequence shown here is derived from an EMBL/GenBank/DDBJ whole genome shotgun (WGS) entry which is preliminary data.</text>
</comment>
<reference evidence="3 4" key="1">
    <citation type="journal article" date="2021" name="MBio">
        <title>A New Model Trypanosomatid, Novymonas esmeraldas: Genomic Perception of Its 'Candidatus Pandoraea novymonadis' Endosymbiont.</title>
        <authorList>
            <person name="Zakharova A."/>
            <person name="Saura A."/>
            <person name="Butenko A."/>
            <person name="Podesvova L."/>
            <person name="Warmusova S."/>
            <person name="Kostygov A.Y."/>
            <person name="Nenarokova A."/>
            <person name="Lukes J."/>
            <person name="Opperdoes F.R."/>
            <person name="Yurchenko V."/>
        </authorList>
    </citation>
    <scope>NUCLEOTIDE SEQUENCE [LARGE SCALE GENOMIC DNA]</scope>
    <source>
        <strain evidence="3 4">E262AT.01</strain>
    </source>
</reference>
<accession>A0AAW0F719</accession>
<protein>
    <submittedName>
        <fullName evidence="3">Uncharacterized protein</fullName>
    </submittedName>
</protein>
<organism evidence="3 4">
    <name type="scientific">Novymonas esmeraldas</name>
    <dbReference type="NCBI Taxonomy" id="1808958"/>
    <lineage>
        <taxon>Eukaryota</taxon>
        <taxon>Discoba</taxon>
        <taxon>Euglenozoa</taxon>
        <taxon>Kinetoplastea</taxon>
        <taxon>Metakinetoplastina</taxon>
        <taxon>Trypanosomatida</taxon>
        <taxon>Trypanosomatidae</taxon>
        <taxon>Novymonas</taxon>
    </lineage>
</organism>
<proteinExistence type="predicted"/>
<name>A0AAW0F719_9TRYP</name>
<feature type="region of interest" description="Disordered" evidence="2">
    <location>
        <begin position="154"/>
        <end position="238"/>
    </location>
</feature>
<feature type="compositionally biased region" description="Basic and acidic residues" evidence="2">
    <location>
        <begin position="183"/>
        <end position="194"/>
    </location>
</feature>
<evidence type="ECO:0000313" key="3">
    <source>
        <dbReference type="EMBL" id="KAK7201014.1"/>
    </source>
</evidence>
<dbReference type="Proteomes" id="UP001430356">
    <property type="component" value="Unassembled WGS sequence"/>
</dbReference>
<feature type="compositionally biased region" description="Low complexity" evidence="2">
    <location>
        <begin position="154"/>
        <end position="166"/>
    </location>
</feature>
<feature type="compositionally biased region" description="Polar residues" evidence="2">
    <location>
        <begin position="539"/>
        <end position="557"/>
    </location>
</feature>
<keyword evidence="4" id="KW-1185">Reference proteome</keyword>
<evidence type="ECO:0000256" key="1">
    <source>
        <dbReference type="SAM" id="Coils"/>
    </source>
</evidence>
<gene>
    <name evidence="3" type="ORF">NESM_000160900</name>
</gene>